<sequence length="173" mass="18812">MLSVHLTCLVICVPFIDRSLRLPLLLALLMVVAFVISRCVADRDLGYRNFGDNCGICHHGGTGQAGETPQLFGRVDLIAKTPEGKRYLIDVLLNGLNGPITASGQSYNYSMPSFRRLDDATIAQILSYASAHGQTHPAPVFTAAEVANARHESMPSWKVHDLRDKLAATTPLP</sequence>
<feature type="domain" description="Cytochrome c" evidence="6">
    <location>
        <begin position="41"/>
        <end position="133"/>
    </location>
</feature>
<comment type="caution">
    <text evidence="7">The sequence shown here is derived from an EMBL/GenBank/DDBJ whole genome shotgun (WGS) entry which is preliminary data.</text>
</comment>
<keyword evidence="2 4" id="KW-0479">Metal-binding</keyword>
<dbReference type="GO" id="GO:0046872">
    <property type="term" value="F:metal ion binding"/>
    <property type="evidence" value="ECO:0007669"/>
    <property type="project" value="UniProtKB-KW"/>
</dbReference>
<dbReference type="GO" id="GO:0009055">
    <property type="term" value="F:electron transfer activity"/>
    <property type="evidence" value="ECO:0007669"/>
    <property type="project" value="InterPro"/>
</dbReference>
<dbReference type="InterPro" id="IPR036909">
    <property type="entry name" value="Cyt_c-like_dom_sf"/>
</dbReference>
<keyword evidence="5" id="KW-1133">Transmembrane helix</keyword>
<dbReference type="PANTHER" id="PTHR35008">
    <property type="entry name" value="BLL4482 PROTEIN-RELATED"/>
    <property type="match status" value="1"/>
</dbReference>
<protein>
    <submittedName>
        <fullName evidence="7">Cytochrome c-552</fullName>
    </submittedName>
</protein>
<dbReference type="InterPro" id="IPR009056">
    <property type="entry name" value="Cyt_c-like_dom"/>
</dbReference>
<keyword evidence="8" id="KW-1185">Reference proteome</keyword>
<dbReference type="SUPFAM" id="SSF46626">
    <property type="entry name" value="Cytochrome c"/>
    <property type="match status" value="1"/>
</dbReference>
<keyword evidence="5" id="KW-0812">Transmembrane</keyword>
<accession>A0A0D6MJ68</accession>
<organism evidence="7 8">
    <name type="scientific">Tanticharoenia sakaeratensis NBRC 103193</name>
    <dbReference type="NCBI Taxonomy" id="1231623"/>
    <lineage>
        <taxon>Bacteria</taxon>
        <taxon>Pseudomonadati</taxon>
        <taxon>Pseudomonadota</taxon>
        <taxon>Alphaproteobacteria</taxon>
        <taxon>Acetobacterales</taxon>
        <taxon>Acetobacteraceae</taxon>
        <taxon>Tanticharoenia</taxon>
    </lineage>
</organism>
<evidence type="ECO:0000313" key="7">
    <source>
        <dbReference type="EMBL" id="GAN53303.1"/>
    </source>
</evidence>
<feature type="transmembrane region" description="Helical" evidence="5">
    <location>
        <begin position="20"/>
        <end position="41"/>
    </location>
</feature>
<evidence type="ECO:0000259" key="6">
    <source>
        <dbReference type="PROSITE" id="PS51007"/>
    </source>
</evidence>
<keyword evidence="3 4" id="KW-0408">Iron</keyword>
<evidence type="ECO:0000256" key="5">
    <source>
        <dbReference type="SAM" id="Phobius"/>
    </source>
</evidence>
<evidence type="ECO:0000256" key="3">
    <source>
        <dbReference type="ARBA" id="ARBA00023004"/>
    </source>
</evidence>
<keyword evidence="5" id="KW-0472">Membrane</keyword>
<keyword evidence="1 4" id="KW-0349">Heme</keyword>
<dbReference type="Pfam" id="PF13442">
    <property type="entry name" value="Cytochrome_CBB3"/>
    <property type="match status" value="1"/>
</dbReference>
<dbReference type="AlphaFoldDB" id="A0A0D6MJ68"/>
<gene>
    <name evidence="7" type="ORF">Tasa_009_098</name>
</gene>
<evidence type="ECO:0000256" key="1">
    <source>
        <dbReference type="ARBA" id="ARBA00022617"/>
    </source>
</evidence>
<dbReference type="InterPro" id="IPR051459">
    <property type="entry name" value="Cytochrome_c-type_DH"/>
</dbReference>
<dbReference type="PROSITE" id="PS51007">
    <property type="entry name" value="CYTC"/>
    <property type="match status" value="1"/>
</dbReference>
<reference evidence="7 8" key="1">
    <citation type="submission" date="2012-10" db="EMBL/GenBank/DDBJ databases">
        <title>Genome sequencing of Tanticharoenia sakaeratensis NBRC 103193.</title>
        <authorList>
            <person name="Azuma Y."/>
            <person name="Hadano H."/>
            <person name="Hirakawa H."/>
            <person name="Matsushita K."/>
        </authorList>
    </citation>
    <scope>NUCLEOTIDE SEQUENCE [LARGE SCALE GENOMIC DNA]</scope>
    <source>
        <strain evidence="7 8">NBRC 103193</strain>
    </source>
</reference>
<name>A0A0D6MJ68_9PROT</name>
<evidence type="ECO:0000256" key="2">
    <source>
        <dbReference type="ARBA" id="ARBA00022723"/>
    </source>
</evidence>
<evidence type="ECO:0000313" key="8">
    <source>
        <dbReference type="Proteomes" id="UP000032679"/>
    </source>
</evidence>
<proteinExistence type="predicted"/>
<dbReference type="EMBL" id="BALE01000009">
    <property type="protein sequence ID" value="GAN53303.1"/>
    <property type="molecule type" value="Genomic_DNA"/>
</dbReference>
<dbReference type="Gene3D" id="1.10.760.10">
    <property type="entry name" value="Cytochrome c-like domain"/>
    <property type="match status" value="1"/>
</dbReference>
<evidence type="ECO:0000256" key="4">
    <source>
        <dbReference type="PROSITE-ProRule" id="PRU00433"/>
    </source>
</evidence>
<dbReference type="STRING" id="1231623.Tasa_009_098"/>
<dbReference type="GO" id="GO:0020037">
    <property type="term" value="F:heme binding"/>
    <property type="evidence" value="ECO:0007669"/>
    <property type="project" value="InterPro"/>
</dbReference>
<dbReference type="Proteomes" id="UP000032679">
    <property type="component" value="Unassembled WGS sequence"/>
</dbReference>
<dbReference type="PANTHER" id="PTHR35008:SF8">
    <property type="entry name" value="ALCOHOL DEHYDROGENASE CYTOCHROME C SUBUNIT"/>
    <property type="match status" value="1"/>
</dbReference>